<sequence>MKINLNSLSTELNRLINSDFYHKIDLLICENGTFCFRLGVRQYYMSQPGMLKILEINGVGSSNTPMVYSVLSRHIINQLRKPFEKLRFPEIKCVDSIILRSGIQI</sequence>
<protein>
    <submittedName>
        <fullName evidence="1">Uncharacterized protein</fullName>
    </submittedName>
</protein>
<dbReference type="AlphaFoldDB" id="A0A645IMA6"/>
<name>A0A645IMA6_9ZZZZ</name>
<gene>
    <name evidence="1" type="ORF">SDC9_199247</name>
</gene>
<dbReference type="EMBL" id="VSSQ01116876">
    <property type="protein sequence ID" value="MPN51599.1"/>
    <property type="molecule type" value="Genomic_DNA"/>
</dbReference>
<accession>A0A645IMA6</accession>
<evidence type="ECO:0000313" key="1">
    <source>
        <dbReference type="EMBL" id="MPN51599.1"/>
    </source>
</evidence>
<reference evidence="1" key="1">
    <citation type="submission" date="2019-08" db="EMBL/GenBank/DDBJ databases">
        <authorList>
            <person name="Kucharzyk K."/>
            <person name="Murdoch R.W."/>
            <person name="Higgins S."/>
            <person name="Loffler F."/>
        </authorList>
    </citation>
    <scope>NUCLEOTIDE SEQUENCE</scope>
</reference>
<proteinExistence type="predicted"/>
<comment type="caution">
    <text evidence="1">The sequence shown here is derived from an EMBL/GenBank/DDBJ whole genome shotgun (WGS) entry which is preliminary data.</text>
</comment>
<organism evidence="1">
    <name type="scientific">bioreactor metagenome</name>
    <dbReference type="NCBI Taxonomy" id="1076179"/>
    <lineage>
        <taxon>unclassified sequences</taxon>
        <taxon>metagenomes</taxon>
        <taxon>ecological metagenomes</taxon>
    </lineage>
</organism>